<protein>
    <submittedName>
        <fullName evidence="5">Syntaxin-22-like isoform X1</fullName>
    </submittedName>
</protein>
<dbReference type="PANTHER" id="PTHR19957">
    <property type="entry name" value="SYNTAXIN"/>
    <property type="match status" value="1"/>
</dbReference>
<dbReference type="Gene3D" id="1.20.58.70">
    <property type="match status" value="1"/>
</dbReference>
<evidence type="ECO:0000256" key="1">
    <source>
        <dbReference type="ARBA" id="ARBA00022927"/>
    </source>
</evidence>
<gene>
    <name evidence="5" type="primary">LOC104592702</name>
</gene>
<dbReference type="GO" id="GO:0048278">
    <property type="term" value="P:vesicle docking"/>
    <property type="evidence" value="ECO:0000318"/>
    <property type="project" value="GO_Central"/>
</dbReference>
<dbReference type="GO" id="GO:0005484">
    <property type="term" value="F:SNAP receptor activity"/>
    <property type="evidence" value="ECO:0000318"/>
    <property type="project" value="GO_Central"/>
</dbReference>
<dbReference type="eggNOG" id="KOG0811">
    <property type="taxonomic scope" value="Eukaryota"/>
</dbReference>
<dbReference type="GO" id="GO:0000149">
    <property type="term" value="F:SNARE binding"/>
    <property type="evidence" value="ECO:0000318"/>
    <property type="project" value="GO_Central"/>
</dbReference>
<dbReference type="Proteomes" id="UP000189703">
    <property type="component" value="Unplaced"/>
</dbReference>
<sequence length="166" mass="18421">MSFQDIENGGKLPTFGLNSSLQNPSQAVAAGIFQINTAVDIFRRLVDAIGTSQDTPEPRQKMHKTRLRIGQLVKETSAKLRVLSDYDHGSNKAEDAKVARDFQAVLQDFQKVQRLAAERESAYLSSSPPTSFPSSSGSEENVAHDMDGESQPFLREQKRQEVLARE</sequence>
<evidence type="ECO:0000313" key="4">
    <source>
        <dbReference type="Proteomes" id="UP000189703"/>
    </source>
</evidence>
<dbReference type="GO" id="GO:0006886">
    <property type="term" value="P:intracellular protein transport"/>
    <property type="evidence" value="ECO:0000318"/>
    <property type="project" value="GO_Central"/>
</dbReference>
<dbReference type="RefSeq" id="XP_019052486.1">
    <property type="nucleotide sequence ID" value="XM_019196941.1"/>
</dbReference>
<dbReference type="AlphaFoldDB" id="A0A1U8Q379"/>
<dbReference type="GeneID" id="104592702"/>
<organism evidence="4 5">
    <name type="scientific">Nelumbo nucifera</name>
    <name type="common">Sacred lotus</name>
    <dbReference type="NCBI Taxonomy" id="4432"/>
    <lineage>
        <taxon>Eukaryota</taxon>
        <taxon>Viridiplantae</taxon>
        <taxon>Streptophyta</taxon>
        <taxon>Embryophyta</taxon>
        <taxon>Tracheophyta</taxon>
        <taxon>Spermatophyta</taxon>
        <taxon>Magnoliopsida</taxon>
        <taxon>Proteales</taxon>
        <taxon>Nelumbonaceae</taxon>
        <taxon>Nelumbo</taxon>
    </lineage>
</organism>
<keyword evidence="1" id="KW-0653">Protein transport</keyword>
<dbReference type="InterPro" id="IPR010989">
    <property type="entry name" value="SNARE"/>
</dbReference>
<dbReference type="PANTHER" id="PTHR19957:SF267">
    <property type="entry name" value="SYNTAXIN-22-LIKE"/>
    <property type="match status" value="1"/>
</dbReference>
<dbReference type="InterPro" id="IPR006011">
    <property type="entry name" value="Syntaxin_N"/>
</dbReference>
<keyword evidence="4" id="KW-1185">Reference proteome</keyword>
<dbReference type="OrthoDB" id="364348at2759"/>
<name>A0A1U8Q379_NELNU</name>
<feature type="region of interest" description="Disordered" evidence="2">
    <location>
        <begin position="118"/>
        <end position="166"/>
    </location>
</feature>
<feature type="compositionally biased region" description="Low complexity" evidence="2">
    <location>
        <begin position="125"/>
        <end position="138"/>
    </location>
</feature>
<accession>A0A1U8Q379</accession>
<keyword evidence="1" id="KW-0813">Transport</keyword>
<dbReference type="InterPro" id="IPR045242">
    <property type="entry name" value="Syntaxin"/>
</dbReference>
<dbReference type="GO" id="GO:0006906">
    <property type="term" value="P:vesicle fusion"/>
    <property type="evidence" value="ECO:0000318"/>
    <property type="project" value="GO_Central"/>
</dbReference>
<evidence type="ECO:0000313" key="5">
    <source>
        <dbReference type="RefSeq" id="XP_019052486.1"/>
    </source>
</evidence>
<evidence type="ECO:0000256" key="2">
    <source>
        <dbReference type="SAM" id="MobiDB-lite"/>
    </source>
</evidence>
<dbReference type="GO" id="GO:0031201">
    <property type="term" value="C:SNARE complex"/>
    <property type="evidence" value="ECO:0000318"/>
    <property type="project" value="GO_Central"/>
</dbReference>
<dbReference type="SUPFAM" id="SSF47661">
    <property type="entry name" value="t-snare proteins"/>
    <property type="match status" value="1"/>
</dbReference>
<proteinExistence type="predicted"/>
<dbReference type="GO" id="GO:0012505">
    <property type="term" value="C:endomembrane system"/>
    <property type="evidence" value="ECO:0000318"/>
    <property type="project" value="GO_Central"/>
</dbReference>
<feature type="compositionally biased region" description="Basic and acidic residues" evidence="2">
    <location>
        <begin position="155"/>
        <end position="166"/>
    </location>
</feature>
<dbReference type="Pfam" id="PF14523">
    <property type="entry name" value="Syntaxin_2"/>
    <property type="match status" value="1"/>
</dbReference>
<dbReference type="STRING" id="4432.A0A1U8Q379"/>
<reference evidence="5" key="1">
    <citation type="submission" date="2025-08" db="UniProtKB">
        <authorList>
            <consortium name="RefSeq"/>
        </authorList>
    </citation>
    <scope>IDENTIFICATION</scope>
</reference>
<evidence type="ECO:0000259" key="3">
    <source>
        <dbReference type="SMART" id="SM00503"/>
    </source>
</evidence>
<feature type="domain" description="Syntaxin N-terminal" evidence="3">
    <location>
        <begin position="13"/>
        <end position="121"/>
    </location>
</feature>
<dbReference type="SMART" id="SM00503">
    <property type="entry name" value="SynN"/>
    <property type="match status" value="1"/>
</dbReference>
<dbReference type="InParanoid" id="A0A1U8Q379"/>